<dbReference type="Proteomes" id="UP000261295">
    <property type="component" value="Unassembled WGS sequence"/>
</dbReference>
<gene>
    <name evidence="2" type="ORF">DXC07_04915</name>
</gene>
<protein>
    <submittedName>
        <fullName evidence="2">Uncharacterized protein</fullName>
    </submittedName>
</protein>
<organism evidence="2 3">
    <name type="scientific">Bacteroides uniformis</name>
    <dbReference type="NCBI Taxonomy" id="820"/>
    <lineage>
        <taxon>Bacteria</taxon>
        <taxon>Pseudomonadati</taxon>
        <taxon>Bacteroidota</taxon>
        <taxon>Bacteroidia</taxon>
        <taxon>Bacteroidales</taxon>
        <taxon>Bacteroidaceae</taxon>
        <taxon>Bacteroides</taxon>
    </lineage>
</organism>
<name>A0A3E4XQQ4_BACUN</name>
<keyword evidence="1" id="KW-0812">Transmembrane</keyword>
<comment type="caution">
    <text evidence="2">The sequence shown here is derived from an EMBL/GenBank/DDBJ whole genome shotgun (WGS) entry which is preliminary data.</text>
</comment>
<dbReference type="EMBL" id="QSTL01000002">
    <property type="protein sequence ID" value="RGM58111.1"/>
    <property type="molecule type" value="Genomic_DNA"/>
</dbReference>
<feature type="transmembrane region" description="Helical" evidence="1">
    <location>
        <begin position="56"/>
        <end position="76"/>
    </location>
</feature>
<evidence type="ECO:0000256" key="1">
    <source>
        <dbReference type="SAM" id="Phobius"/>
    </source>
</evidence>
<accession>A0A3E4XQQ4</accession>
<evidence type="ECO:0000313" key="3">
    <source>
        <dbReference type="Proteomes" id="UP000261295"/>
    </source>
</evidence>
<keyword evidence="1" id="KW-1133">Transmembrane helix</keyword>
<reference evidence="2 3" key="1">
    <citation type="submission" date="2018-08" db="EMBL/GenBank/DDBJ databases">
        <title>A genome reference for cultivated species of the human gut microbiota.</title>
        <authorList>
            <person name="Zou Y."/>
            <person name="Xue W."/>
            <person name="Luo G."/>
        </authorList>
    </citation>
    <scope>NUCLEOTIDE SEQUENCE [LARGE SCALE GENOMIC DNA]</scope>
    <source>
        <strain evidence="2 3">OM07-9</strain>
    </source>
</reference>
<evidence type="ECO:0000313" key="2">
    <source>
        <dbReference type="EMBL" id="RGM58111.1"/>
    </source>
</evidence>
<keyword evidence="1" id="KW-0472">Membrane</keyword>
<sequence length="77" mass="9081">MIKAIDANMYLYLFVENIAPIQEIDTANCIHFKLNSVVLNIHIDKKDNAKTNSITFNIYFSFILLLMFPWFSLIYFL</sequence>
<proteinExistence type="predicted"/>
<dbReference type="AlphaFoldDB" id="A0A3E4XQQ4"/>